<gene>
    <name evidence="2" type="ORF">ILYODFUR_023305</name>
</gene>
<name>A0ABV0T359_9TELE</name>
<reference evidence="2 3" key="1">
    <citation type="submission" date="2021-06" db="EMBL/GenBank/DDBJ databases">
        <authorList>
            <person name="Palmer J.M."/>
        </authorList>
    </citation>
    <scope>NUCLEOTIDE SEQUENCE [LARGE SCALE GENOMIC DNA]</scope>
    <source>
        <strain evidence="3">if_2019</strain>
        <tissue evidence="2">Muscle</tissue>
    </source>
</reference>
<dbReference type="Proteomes" id="UP001482620">
    <property type="component" value="Unassembled WGS sequence"/>
</dbReference>
<sequence>MFYHMVTKLQMIFSLTEPIKYLPLFVFPIGYFAIPDTDTTQHGSRNFILLSVLDYHNIRNLFLEIVSMLGNMVRVDSRCSACSKWSESAESKTTRNKPDQIQTD</sequence>
<dbReference type="EMBL" id="JAHRIQ010014242">
    <property type="protein sequence ID" value="MEQ2226012.1"/>
    <property type="molecule type" value="Genomic_DNA"/>
</dbReference>
<accession>A0ABV0T359</accession>
<feature type="region of interest" description="Disordered" evidence="1">
    <location>
        <begin position="85"/>
        <end position="104"/>
    </location>
</feature>
<protein>
    <submittedName>
        <fullName evidence="2">Uncharacterized protein</fullName>
    </submittedName>
</protein>
<evidence type="ECO:0000256" key="1">
    <source>
        <dbReference type="SAM" id="MobiDB-lite"/>
    </source>
</evidence>
<evidence type="ECO:0000313" key="2">
    <source>
        <dbReference type="EMBL" id="MEQ2226012.1"/>
    </source>
</evidence>
<organism evidence="2 3">
    <name type="scientific">Ilyodon furcidens</name>
    <name type="common">goldbreast splitfin</name>
    <dbReference type="NCBI Taxonomy" id="33524"/>
    <lineage>
        <taxon>Eukaryota</taxon>
        <taxon>Metazoa</taxon>
        <taxon>Chordata</taxon>
        <taxon>Craniata</taxon>
        <taxon>Vertebrata</taxon>
        <taxon>Euteleostomi</taxon>
        <taxon>Actinopterygii</taxon>
        <taxon>Neopterygii</taxon>
        <taxon>Teleostei</taxon>
        <taxon>Neoteleostei</taxon>
        <taxon>Acanthomorphata</taxon>
        <taxon>Ovalentaria</taxon>
        <taxon>Atherinomorphae</taxon>
        <taxon>Cyprinodontiformes</taxon>
        <taxon>Goodeidae</taxon>
        <taxon>Ilyodon</taxon>
    </lineage>
</organism>
<evidence type="ECO:0000313" key="3">
    <source>
        <dbReference type="Proteomes" id="UP001482620"/>
    </source>
</evidence>
<feature type="compositionally biased region" description="Basic and acidic residues" evidence="1">
    <location>
        <begin position="87"/>
        <end position="98"/>
    </location>
</feature>
<comment type="caution">
    <text evidence="2">The sequence shown here is derived from an EMBL/GenBank/DDBJ whole genome shotgun (WGS) entry which is preliminary data.</text>
</comment>
<proteinExistence type="predicted"/>
<keyword evidence="3" id="KW-1185">Reference proteome</keyword>